<protein>
    <submittedName>
        <fullName evidence="1">Uncharacterized protein</fullName>
    </submittedName>
</protein>
<dbReference type="AlphaFoldDB" id="A0A6A6BKZ7"/>
<gene>
    <name evidence="1" type="ORF">K452DRAFT_168045</name>
</gene>
<dbReference type="Proteomes" id="UP000799438">
    <property type="component" value="Unassembled WGS sequence"/>
</dbReference>
<name>A0A6A6BKZ7_9PEZI</name>
<evidence type="ECO:0000313" key="1">
    <source>
        <dbReference type="EMBL" id="KAF2143251.1"/>
    </source>
</evidence>
<dbReference type="RefSeq" id="XP_033398963.1">
    <property type="nucleotide sequence ID" value="XM_033535757.1"/>
</dbReference>
<evidence type="ECO:0000313" key="2">
    <source>
        <dbReference type="Proteomes" id="UP000799438"/>
    </source>
</evidence>
<reference evidence="1" key="1">
    <citation type="journal article" date="2020" name="Stud. Mycol.">
        <title>101 Dothideomycetes genomes: a test case for predicting lifestyles and emergence of pathogens.</title>
        <authorList>
            <person name="Haridas S."/>
            <person name="Albert R."/>
            <person name="Binder M."/>
            <person name="Bloem J."/>
            <person name="Labutti K."/>
            <person name="Salamov A."/>
            <person name="Andreopoulos B."/>
            <person name="Baker S."/>
            <person name="Barry K."/>
            <person name="Bills G."/>
            <person name="Bluhm B."/>
            <person name="Cannon C."/>
            <person name="Castanera R."/>
            <person name="Culley D."/>
            <person name="Daum C."/>
            <person name="Ezra D."/>
            <person name="Gonzalez J."/>
            <person name="Henrissat B."/>
            <person name="Kuo A."/>
            <person name="Liang C."/>
            <person name="Lipzen A."/>
            <person name="Lutzoni F."/>
            <person name="Magnuson J."/>
            <person name="Mondo S."/>
            <person name="Nolan M."/>
            <person name="Ohm R."/>
            <person name="Pangilinan J."/>
            <person name="Park H.-J."/>
            <person name="Ramirez L."/>
            <person name="Alfaro M."/>
            <person name="Sun H."/>
            <person name="Tritt A."/>
            <person name="Yoshinaga Y."/>
            <person name="Zwiers L.-H."/>
            <person name="Turgeon B."/>
            <person name="Goodwin S."/>
            <person name="Spatafora J."/>
            <person name="Crous P."/>
            <person name="Grigoriev I."/>
        </authorList>
    </citation>
    <scope>NUCLEOTIDE SEQUENCE</scope>
    <source>
        <strain evidence="1">CBS 121167</strain>
    </source>
</reference>
<dbReference type="EMBL" id="ML995482">
    <property type="protein sequence ID" value="KAF2143251.1"/>
    <property type="molecule type" value="Genomic_DNA"/>
</dbReference>
<dbReference type="GeneID" id="54293253"/>
<sequence length="96" mass="10488">MRRASSLLQLLHLGTSSDLPSSLYYMCGTSSIGVTDGTGEAQELGSCFLFELFVVVVEFEPCVLSFLSFLCVVRRLFACLFVWLALHCKSAVSIVA</sequence>
<accession>A0A6A6BKZ7</accession>
<organism evidence="1 2">
    <name type="scientific">Aplosporella prunicola CBS 121167</name>
    <dbReference type="NCBI Taxonomy" id="1176127"/>
    <lineage>
        <taxon>Eukaryota</taxon>
        <taxon>Fungi</taxon>
        <taxon>Dikarya</taxon>
        <taxon>Ascomycota</taxon>
        <taxon>Pezizomycotina</taxon>
        <taxon>Dothideomycetes</taxon>
        <taxon>Dothideomycetes incertae sedis</taxon>
        <taxon>Botryosphaeriales</taxon>
        <taxon>Aplosporellaceae</taxon>
        <taxon>Aplosporella</taxon>
    </lineage>
</organism>
<keyword evidence="2" id="KW-1185">Reference proteome</keyword>
<proteinExistence type="predicted"/>